<keyword evidence="6" id="KW-1185">Reference proteome</keyword>
<feature type="region of interest" description="Disordered" evidence="4">
    <location>
        <begin position="550"/>
        <end position="571"/>
    </location>
</feature>
<dbReference type="OrthoDB" id="10254947at2759"/>
<feature type="compositionally biased region" description="Basic and acidic residues" evidence="4">
    <location>
        <begin position="9"/>
        <end position="21"/>
    </location>
</feature>
<feature type="region of interest" description="Disordered" evidence="4">
    <location>
        <begin position="915"/>
        <end position="939"/>
    </location>
</feature>
<reference evidence="5 6" key="1">
    <citation type="submission" date="2020-06" db="EMBL/GenBank/DDBJ databases">
        <authorList>
            <person name="Li R."/>
            <person name="Bekaert M."/>
        </authorList>
    </citation>
    <scope>NUCLEOTIDE SEQUENCE [LARGE SCALE GENOMIC DNA]</scope>
    <source>
        <strain evidence="6">wild</strain>
    </source>
</reference>
<sequence length="989" mass="108005">MATRRKSKKLNEATKIDEKEHADRIAAAEAMSCLSSMVLLPSNSDELFSLSIGSNVTVSKSAPVDTKNNAKSATSNANKKGKTRTRATKNSQTPTSKKAQTEKDKNAASTIKQKQKSPKYASTLVVSSSKQNKLPDQVLSLTINPRNPNHELKKVETPKTHNKDPKNAEEQVEQQPGLTPPYIQIEPLVAQPCIIQVDHNKPGHGLYNLSMKSDGVDGQNKVAKEIASKLVNLASTESVELSQSAVDTILTQMALKQKIAVTPKESSESSLPLKKRRLQGYKEEGVQPPGDDISVEQDPAKSEASAVQNAYESKERVNPVAVDPSTSLMLLNEMQVALQQDDDGDLPLHIAVVHENIVMVQKFVHLMSISGKSVDKFNKAQQTPLHIAVELKFIQAVHTLLLAGANPNLVNKNGETCIHIAVKSNSVDCLHLIFKYTMKPDLNARNFDGLAPIHMAVMRNNMEIVRFLLAERADVNIQDGKSGRTPLFYSVEGNLIPMVELFQKVGANLDLPNYASVTAVMAAQARGFHEIASMLLRCMDSKAYLEMKEREKGTPVKKVPIPRIPSKSHLIQGVDSKPTLVDFQQLANSDSNDSSQSFSVMRKRARSTDGKKEKDSIKQDTESKGEKMEIEESTKTEEDMKPVENGIQESKLEVAVPQQQNQVLIPRELLEKLQSTMLSLLTMQKLQQASGIAPSSPTSLPSVGHLPVQNALLQHESLQNTLLRNAVQNANSQGPMVQNAASPSVSKQNSVPQHALVQNSSPQSVSIPNSTQPSVSVQNNITQSVPFQNVTGMNLSNILLNAISASLLDTQNKSLEPSPAKNNMIENDKSKTSMDTNNSMIENDMPKKGPLDLKVVKNGSTNESKKDTNSNKGNEKSKEKTKTKHAVLQQLLNVKNNDAGKVIEKKQKVVDNTRVEEPMEVSESRSSTPDNSFNSTTKTGKAVGHAAMNQLGRVTNVSSSLQATLLQMLQAKQNKPLNLSTGKDSSNTS</sequence>
<dbReference type="PROSITE" id="PS50297">
    <property type="entry name" value="ANK_REP_REGION"/>
    <property type="match status" value="2"/>
</dbReference>
<feature type="compositionally biased region" description="Low complexity" evidence="4">
    <location>
        <begin position="66"/>
        <end position="78"/>
    </location>
</feature>
<dbReference type="PROSITE" id="PS50088">
    <property type="entry name" value="ANK_REPEAT"/>
    <property type="match status" value="3"/>
</dbReference>
<feature type="region of interest" description="Disordered" evidence="4">
    <location>
        <begin position="732"/>
        <end position="775"/>
    </location>
</feature>
<feature type="compositionally biased region" description="Polar residues" evidence="4">
    <location>
        <begin position="124"/>
        <end position="147"/>
    </location>
</feature>
<dbReference type="EMBL" id="CACVKT020009355">
    <property type="protein sequence ID" value="CAC5421485.1"/>
    <property type="molecule type" value="Genomic_DNA"/>
</dbReference>
<dbReference type="AlphaFoldDB" id="A0A6J8EPN7"/>
<dbReference type="InterPro" id="IPR002110">
    <property type="entry name" value="Ankyrin_rpt"/>
</dbReference>
<feature type="compositionally biased region" description="Polar residues" evidence="4">
    <location>
        <begin position="814"/>
        <end position="825"/>
    </location>
</feature>
<feature type="region of interest" description="Disordered" evidence="4">
    <location>
        <begin position="1"/>
        <end position="21"/>
    </location>
</feature>
<dbReference type="SMART" id="SM00248">
    <property type="entry name" value="ANK"/>
    <property type="match status" value="5"/>
</dbReference>
<protein>
    <submittedName>
        <fullName evidence="5">BCL3</fullName>
    </submittedName>
</protein>
<dbReference type="PANTHER" id="PTHR46680:SF3">
    <property type="entry name" value="NF-KAPPA-B INHIBITOR CACTUS"/>
    <property type="match status" value="1"/>
</dbReference>
<dbReference type="GO" id="GO:0071356">
    <property type="term" value="P:cellular response to tumor necrosis factor"/>
    <property type="evidence" value="ECO:0007669"/>
    <property type="project" value="TreeGrafter"/>
</dbReference>
<feature type="compositionally biased region" description="Low complexity" evidence="4">
    <location>
        <begin position="588"/>
        <end position="599"/>
    </location>
</feature>
<evidence type="ECO:0000256" key="2">
    <source>
        <dbReference type="ARBA" id="ARBA00023043"/>
    </source>
</evidence>
<evidence type="ECO:0000256" key="1">
    <source>
        <dbReference type="ARBA" id="ARBA00022737"/>
    </source>
</evidence>
<gene>
    <name evidence="5" type="ORF">MCOR_53607</name>
</gene>
<keyword evidence="1" id="KW-0677">Repeat</keyword>
<dbReference type="PANTHER" id="PTHR46680">
    <property type="entry name" value="NF-KAPPA-B INHIBITOR ALPHA"/>
    <property type="match status" value="1"/>
</dbReference>
<feature type="region of interest" description="Disordered" evidence="4">
    <location>
        <begin position="814"/>
        <end position="883"/>
    </location>
</feature>
<keyword evidence="2 3" id="KW-0040">ANK repeat</keyword>
<evidence type="ECO:0000256" key="4">
    <source>
        <dbReference type="SAM" id="MobiDB-lite"/>
    </source>
</evidence>
<proteinExistence type="predicted"/>
<feature type="compositionally biased region" description="Basic and acidic residues" evidence="4">
    <location>
        <begin position="148"/>
        <end position="169"/>
    </location>
</feature>
<feature type="repeat" description="ANK" evidence="3">
    <location>
        <begin position="482"/>
        <end position="514"/>
    </location>
</feature>
<feature type="region of interest" description="Disordered" evidence="4">
    <location>
        <begin position="587"/>
        <end position="641"/>
    </location>
</feature>
<dbReference type="GO" id="GO:0051059">
    <property type="term" value="F:NF-kappaB binding"/>
    <property type="evidence" value="ECO:0007669"/>
    <property type="project" value="TreeGrafter"/>
</dbReference>
<dbReference type="SUPFAM" id="SSF48403">
    <property type="entry name" value="Ankyrin repeat"/>
    <property type="match status" value="1"/>
</dbReference>
<evidence type="ECO:0000313" key="5">
    <source>
        <dbReference type="EMBL" id="CAC5421485.1"/>
    </source>
</evidence>
<evidence type="ECO:0000256" key="3">
    <source>
        <dbReference type="PROSITE-ProRule" id="PRU00023"/>
    </source>
</evidence>
<feature type="compositionally biased region" description="Basic and acidic residues" evidence="4">
    <location>
        <begin position="863"/>
        <end position="880"/>
    </location>
</feature>
<accession>A0A6J8EPN7</accession>
<feature type="compositionally biased region" description="Basic and acidic residues" evidence="4">
    <location>
        <begin position="844"/>
        <end position="855"/>
    </location>
</feature>
<name>A0A6J8EPN7_MYTCO</name>
<feature type="compositionally biased region" description="Basic and acidic residues" evidence="4">
    <location>
        <begin position="606"/>
        <end position="641"/>
    </location>
</feature>
<dbReference type="InterPro" id="IPR051070">
    <property type="entry name" value="NF-kappa-B_inhibitor"/>
</dbReference>
<feature type="repeat" description="ANK" evidence="3">
    <location>
        <begin position="380"/>
        <end position="412"/>
    </location>
</feature>
<dbReference type="Pfam" id="PF12796">
    <property type="entry name" value="Ank_2"/>
    <property type="match status" value="1"/>
</dbReference>
<feature type="compositionally biased region" description="Polar residues" evidence="4">
    <location>
        <begin position="924"/>
        <end position="939"/>
    </location>
</feature>
<dbReference type="Gene3D" id="1.25.40.20">
    <property type="entry name" value="Ankyrin repeat-containing domain"/>
    <property type="match status" value="1"/>
</dbReference>
<feature type="compositionally biased region" description="Polar residues" evidence="4">
    <location>
        <begin position="88"/>
        <end position="98"/>
    </location>
</feature>
<organism evidence="5 6">
    <name type="scientific">Mytilus coruscus</name>
    <name type="common">Sea mussel</name>
    <dbReference type="NCBI Taxonomy" id="42192"/>
    <lineage>
        <taxon>Eukaryota</taxon>
        <taxon>Metazoa</taxon>
        <taxon>Spiralia</taxon>
        <taxon>Lophotrochozoa</taxon>
        <taxon>Mollusca</taxon>
        <taxon>Bivalvia</taxon>
        <taxon>Autobranchia</taxon>
        <taxon>Pteriomorphia</taxon>
        <taxon>Mytilida</taxon>
        <taxon>Mytiloidea</taxon>
        <taxon>Mytilidae</taxon>
        <taxon>Mytilinae</taxon>
        <taxon>Mytilus</taxon>
    </lineage>
</organism>
<evidence type="ECO:0000313" key="6">
    <source>
        <dbReference type="Proteomes" id="UP000507470"/>
    </source>
</evidence>
<feature type="repeat" description="ANK" evidence="3">
    <location>
        <begin position="448"/>
        <end position="480"/>
    </location>
</feature>
<dbReference type="GO" id="GO:0005829">
    <property type="term" value="C:cytosol"/>
    <property type="evidence" value="ECO:0007669"/>
    <property type="project" value="TreeGrafter"/>
</dbReference>
<dbReference type="InterPro" id="IPR036770">
    <property type="entry name" value="Ankyrin_rpt-contain_sf"/>
</dbReference>
<dbReference type="Proteomes" id="UP000507470">
    <property type="component" value="Unassembled WGS sequence"/>
</dbReference>
<feature type="region of interest" description="Disordered" evidence="4">
    <location>
        <begin position="281"/>
        <end position="316"/>
    </location>
</feature>
<feature type="region of interest" description="Disordered" evidence="4">
    <location>
        <begin position="58"/>
        <end position="175"/>
    </location>
</feature>